<dbReference type="GO" id="GO:0008610">
    <property type="term" value="P:lipid biosynthetic process"/>
    <property type="evidence" value="ECO:0007669"/>
    <property type="project" value="InterPro"/>
</dbReference>
<name>A0A5J9TJC4_9POAL</name>
<keyword evidence="9" id="KW-0456">Lyase</keyword>
<dbReference type="Pfam" id="PF04116">
    <property type="entry name" value="FA_hydroxylase"/>
    <property type="match status" value="1"/>
</dbReference>
<keyword evidence="7 11" id="KW-1133">Transmembrane helix</keyword>
<organism evidence="13 14">
    <name type="scientific">Eragrostis curvula</name>
    <name type="common">weeping love grass</name>
    <dbReference type="NCBI Taxonomy" id="38414"/>
    <lineage>
        <taxon>Eukaryota</taxon>
        <taxon>Viridiplantae</taxon>
        <taxon>Streptophyta</taxon>
        <taxon>Embryophyta</taxon>
        <taxon>Tracheophyta</taxon>
        <taxon>Spermatophyta</taxon>
        <taxon>Magnoliopsida</taxon>
        <taxon>Liliopsida</taxon>
        <taxon>Poales</taxon>
        <taxon>Poaceae</taxon>
        <taxon>PACMAD clade</taxon>
        <taxon>Chloridoideae</taxon>
        <taxon>Eragrostideae</taxon>
        <taxon>Eragrostidinae</taxon>
        <taxon>Eragrostis</taxon>
    </lineage>
</organism>
<evidence type="ECO:0000256" key="4">
    <source>
        <dbReference type="ARBA" id="ARBA00022692"/>
    </source>
</evidence>
<evidence type="ECO:0000256" key="10">
    <source>
        <dbReference type="ARBA" id="ARBA00047909"/>
    </source>
</evidence>
<evidence type="ECO:0000313" key="14">
    <source>
        <dbReference type="Proteomes" id="UP000324897"/>
    </source>
</evidence>
<keyword evidence="6" id="KW-0521">NADP</keyword>
<dbReference type="OrthoDB" id="408954at2759"/>
<dbReference type="PANTHER" id="PTHR11863">
    <property type="entry name" value="STEROL DESATURASE"/>
    <property type="match status" value="1"/>
</dbReference>
<comment type="subcellular location">
    <subcellularLocation>
        <location evidence="1">Endoplasmic reticulum membrane</location>
        <topology evidence="1">Multi-pass membrane protein</topology>
    </subcellularLocation>
</comment>
<evidence type="ECO:0000256" key="2">
    <source>
        <dbReference type="ARBA" id="ARBA00009324"/>
    </source>
</evidence>
<evidence type="ECO:0000256" key="8">
    <source>
        <dbReference type="ARBA" id="ARBA00023136"/>
    </source>
</evidence>
<feature type="domain" description="Fatty acid hydroxylase" evidence="12">
    <location>
        <begin position="102"/>
        <end position="238"/>
    </location>
</feature>
<gene>
    <name evidence="13" type="ORF">EJB05_44967</name>
</gene>
<accession>A0A5J9TJC4</accession>
<sequence length="267" mass="30665">MEFSDEALAVVVPIVVYWVYSAMYLAVPESMDKYRLHSRSEEDTKNLVSKRDVIKGVLSQQLVQAALAAIVLTVTGDSSSTTPEAISTTQSSSSYLALAWQFAVGMFVLDGWQYMWHRILHQNRFLYRHIHSWHHCLVVPYPYGTLYNHPVEGLLLDTLGGLLAFVVSGMSPRTSIYFFSFCTVKAIDDHCGLMLPWNLFHRFFWNNTAYHDLHHQLRGGSYNFSQPFFVMWDRVFGTHMPYVLEKRPEGGLRARPIMATARNGKQY</sequence>
<dbReference type="GO" id="GO:0005789">
    <property type="term" value="C:endoplasmic reticulum membrane"/>
    <property type="evidence" value="ECO:0007669"/>
    <property type="project" value="UniProtKB-SubCell"/>
</dbReference>
<proteinExistence type="inferred from homology"/>
<dbReference type="InterPro" id="IPR050307">
    <property type="entry name" value="Sterol_Desaturase_Related"/>
</dbReference>
<comment type="similarity">
    <text evidence="2">Belongs to the sterol desaturase family.</text>
</comment>
<evidence type="ECO:0000256" key="9">
    <source>
        <dbReference type="ARBA" id="ARBA00023239"/>
    </source>
</evidence>
<comment type="caution">
    <text evidence="13">The sequence shown here is derived from an EMBL/GenBank/DDBJ whole genome shotgun (WGS) entry which is preliminary data.</text>
</comment>
<dbReference type="GO" id="GO:0005506">
    <property type="term" value="F:iron ion binding"/>
    <property type="evidence" value="ECO:0007669"/>
    <property type="project" value="InterPro"/>
</dbReference>
<dbReference type="AlphaFoldDB" id="A0A5J9TJC4"/>
<keyword evidence="8 11" id="KW-0472">Membrane</keyword>
<reference evidence="13 14" key="1">
    <citation type="journal article" date="2019" name="Sci. Rep.">
        <title>A high-quality genome of Eragrostis curvula grass provides insights into Poaceae evolution and supports new strategies to enhance forage quality.</title>
        <authorList>
            <person name="Carballo J."/>
            <person name="Santos B.A.C.M."/>
            <person name="Zappacosta D."/>
            <person name="Garbus I."/>
            <person name="Selva J.P."/>
            <person name="Gallo C.A."/>
            <person name="Diaz A."/>
            <person name="Albertini E."/>
            <person name="Caccamo M."/>
            <person name="Echenique V."/>
        </authorList>
    </citation>
    <scope>NUCLEOTIDE SEQUENCE [LARGE SCALE GENOMIC DNA]</scope>
    <source>
        <strain evidence="14">cv. Victoria</strain>
        <tissue evidence="13">Leaf</tissue>
    </source>
</reference>
<dbReference type="EC" id="4.1.99.5" evidence="3"/>
<dbReference type="EMBL" id="RWGY01000039">
    <property type="protein sequence ID" value="TVU11382.1"/>
    <property type="molecule type" value="Genomic_DNA"/>
</dbReference>
<protein>
    <recommendedName>
        <fullName evidence="3">aldehyde oxygenase (deformylating)</fullName>
        <ecNumber evidence="3">4.1.99.5</ecNumber>
    </recommendedName>
</protein>
<evidence type="ECO:0000256" key="7">
    <source>
        <dbReference type="ARBA" id="ARBA00022989"/>
    </source>
</evidence>
<dbReference type="Gramene" id="TVU11382">
    <property type="protein sequence ID" value="TVU11382"/>
    <property type="gene ID" value="EJB05_44967"/>
</dbReference>
<feature type="transmembrane region" description="Helical" evidence="11">
    <location>
        <begin position="6"/>
        <end position="27"/>
    </location>
</feature>
<evidence type="ECO:0000313" key="13">
    <source>
        <dbReference type="EMBL" id="TVU11382.1"/>
    </source>
</evidence>
<evidence type="ECO:0000256" key="6">
    <source>
        <dbReference type="ARBA" id="ARBA00022857"/>
    </source>
</evidence>
<dbReference type="Proteomes" id="UP000324897">
    <property type="component" value="Chromosome 3"/>
</dbReference>
<dbReference type="GO" id="GO:0016491">
    <property type="term" value="F:oxidoreductase activity"/>
    <property type="evidence" value="ECO:0007669"/>
    <property type="project" value="InterPro"/>
</dbReference>
<dbReference type="GO" id="GO:0071771">
    <property type="term" value="F:aldehyde oxygenase (deformylating) activity"/>
    <property type="evidence" value="ECO:0007669"/>
    <property type="project" value="UniProtKB-EC"/>
</dbReference>
<comment type="catalytic activity">
    <reaction evidence="10">
        <text>a long-chain fatty aldehyde + 2 NADPH + O2 + H(+) = a long-chain alkane + formate + 2 NADP(+) + H2O</text>
        <dbReference type="Rhea" id="RHEA:21440"/>
        <dbReference type="ChEBI" id="CHEBI:15377"/>
        <dbReference type="ChEBI" id="CHEBI:15378"/>
        <dbReference type="ChEBI" id="CHEBI:15379"/>
        <dbReference type="ChEBI" id="CHEBI:15740"/>
        <dbReference type="ChEBI" id="CHEBI:17176"/>
        <dbReference type="ChEBI" id="CHEBI:57783"/>
        <dbReference type="ChEBI" id="CHEBI:58349"/>
        <dbReference type="ChEBI" id="CHEBI:83563"/>
        <dbReference type="EC" id="4.1.99.5"/>
    </reaction>
</comment>
<evidence type="ECO:0000259" key="12">
    <source>
        <dbReference type="Pfam" id="PF04116"/>
    </source>
</evidence>
<feature type="non-terminal residue" evidence="13">
    <location>
        <position position="1"/>
    </location>
</feature>
<keyword evidence="4 11" id="KW-0812">Transmembrane</keyword>
<keyword evidence="14" id="KW-1185">Reference proteome</keyword>
<evidence type="ECO:0000256" key="3">
    <source>
        <dbReference type="ARBA" id="ARBA00013146"/>
    </source>
</evidence>
<dbReference type="InterPro" id="IPR006694">
    <property type="entry name" value="Fatty_acid_hydroxylase"/>
</dbReference>
<keyword evidence="5" id="KW-0256">Endoplasmic reticulum</keyword>
<evidence type="ECO:0000256" key="5">
    <source>
        <dbReference type="ARBA" id="ARBA00022824"/>
    </source>
</evidence>
<evidence type="ECO:0000256" key="11">
    <source>
        <dbReference type="SAM" id="Phobius"/>
    </source>
</evidence>
<evidence type="ECO:0000256" key="1">
    <source>
        <dbReference type="ARBA" id="ARBA00004477"/>
    </source>
</evidence>